<dbReference type="AlphaFoldDB" id="A0A0E9RP10"/>
<reference evidence="1" key="1">
    <citation type="submission" date="2014-11" db="EMBL/GenBank/DDBJ databases">
        <authorList>
            <person name="Amaro Gonzalez C."/>
        </authorList>
    </citation>
    <scope>NUCLEOTIDE SEQUENCE</scope>
</reference>
<name>A0A0E9RP10_ANGAN</name>
<sequence length="27" mass="3088">MQIRPNWLPSGCEVKGHRVSDLIARHS</sequence>
<organism evidence="1">
    <name type="scientific">Anguilla anguilla</name>
    <name type="common">European freshwater eel</name>
    <name type="synonym">Muraena anguilla</name>
    <dbReference type="NCBI Taxonomy" id="7936"/>
    <lineage>
        <taxon>Eukaryota</taxon>
        <taxon>Metazoa</taxon>
        <taxon>Chordata</taxon>
        <taxon>Craniata</taxon>
        <taxon>Vertebrata</taxon>
        <taxon>Euteleostomi</taxon>
        <taxon>Actinopterygii</taxon>
        <taxon>Neopterygii</taxon>
        <taxon>Teleostei</taxon>
        <taxon>Anguilliformes</taxon>
        <taxon>Anguillidae</taxon>
        <taxon>Anguilla</taxon>
    </lineage>
</organism>
<proteinExistence type="predicted"/>
<dbReference type="EMBL" id="GBXM01077763">
    <property type="protein sequence ID" value="JAH30814.1"/>
    <property type="molecule type" value="Transcribed_RNA"/>
</dbReference>
<protein>
    <submittedName>
        <fullName evidence="1">Uncharacterized protein</fullName>
    </submittedName>
</protein>
<reference evidence="1" key="2">
    <citation type="journal article" date="2015" name="Fish Shellfish Immunol.">
        <title>Early steps in the European eel (Anguilla anguilla)-Vibrio vulnificus interaction in the gills: Role of the RtxA13 toxin.</title>
        <authorList>
            <person name="Callol A."/>
            <person name="Pajuelo D."/>
            <person name="Ebbesson L."/>
            <person name="Teles M."/>
            <person name="MacKenzie S."/>
            <person name="Amaro C."/>
        </authorList>
    </citation>
    <scope>NUCLEOTIDE SEQUENCE</scope>
</reference>
<accession>A0A0E9RP10</accession>
<evidence type="ECO:0000313" key="1">
    <source>
        <dbReference type="EMBL" id="JAH30814.1"/>
    </source>
</evidence>